<evidence type="ECO:0000313" key="2">
    <source>
        <dbReference type="Proteomes" id="UP001367508"/>
    </source>
</evidence>
<evidence type="ECO:0000313" key="1">
    <source>
        <dbReference type="EMBL" id="KAK7320903.1"/>
    </source>
</evidence>
<sequence length="95" mass="11031">MAQFLKSRPAVVLQNDEPGFPHDVYNIWMQNPNYLSYILDYRNKVYTKLRPTASQSKLNLMPMKFGGNRGFAFAEYVTEQEAQHAMKTISTPLDR</sequence>
<dbReference type="Proteomes" id="UP001367508">
    <property type="component" value="Unassembled WGS sequence"/>
</dbReference>
<accession>A0AAN9KS73</accession>
<dbReference type="AlphaFoldDB" id="A0AAN9KS73"/>
<reference evidence="1 2" key="1">
    <citation type="submission" date="2024-01" db="EMBL/GenBank/DDBJ databases">
        <title>The genomes of 5 underutilized Papilionoideae crops provide insights into root nodulation and disease resistanc.</title>
        <authorList>
            <person name="Jiang F."/>
        </authorList>
    </citation>
    <scope>NUCLEOTIDE SEQUENCE [LARGE SCALE GENOMIC DNA]</scope>
    <source>
        <strain evidence="1">LVBAO_FW01</strain>
        <tissue evidence="1">Leaves</tissue>
    </source>
</reference>
<dbReference type="InterPro" id="IPR035979">
    <property type="entry name" value="RBD_domain_sf"/>
</dbReference>
<dbReference type="EMBL" id="JAYMYQ010000007">
    <property type="protein sequence ID" value="KAK7320903.1"/>
    <property type="molecule type" value="Genomic_DNA"/>
</dbReference>
<proteinExistence type="predicted"/>
<gene>
    <name evidence="1" type="ORF">VNO77_30831</name>
</gene>
<dbReference type="GO" id="GO:0003676">
    <property type="term" value="F:nucleic acid binding"/>
    <property type="evidence" value="ECO:0007669"/>
    <property type="project" value="InterPro"/>
</dbReference>
<evidence type="ECO:0008006" key="3">
    <source>
        <dbReference type="Google" id="ProtNLM"/>
    </source>
</evidence>
<keyword evidence="2" id="KW-1185">Reference proteome</keyword>
<protein>
    <recommendedName>
        <fullName evidence="3">RRM domain-containing protein</fullName>
    </recommendedName>
</protein>
<comment type="caution">
    <text evidence="1">The sequence shown here is derived from an EMBL/GenBank/DDBJ whole genome shotgun (WGS) entry which is preliminary data.</text>
</comment>
<organism evidence="1 2">
    <name type="scientific">Canavalia gladiata</name>
    <name type="common">Sword bean</name>
    <name type="synonym">Dolichos gladiatus</name>
    <dbReference type="NCBI Taxonomy" id="3824"/>
    <lineage>
        <taxon>Eukaryota</taxon>
        <taxon>Viridiplantae</taxon>
        <taxon>Streptophyta</taxon>
        <taxon>Embryophyta</taxon>
        <taxon>Tracheophyta</taxon>
        <taxon>Spermatophyta</taxon>
        <taxon>Magnoliopsida</taxon>
        <taxon>eudicotyledons</taxon>
        <taxon>Gunneridae</taxon>
        <taxon>Pentapetalae</taxon>
        <taxon>rosids</taxon>
        <taxon>fabids</taxon>
        <taxon>Fabales</taxon>
        <taxon>Fabaceae</taxon>
        <taxon>Papilionoideae</taxon>
        <taxon>50 kb inversion clade</taxon>
        <taxon>NPAAA clade</taxon>
        <taxon>indigoferoid/millettioid clade</taxon>
        <taxon>Phaseoleae</taxon>
        <taxon>Canavalia</taxon>
    </lineage>
</organism>
<name>A0AAN9KS73_CANGL</name>
<dbReference type="SUPFAM" id="SSF54928">
    <property type="entry name" value="RNA-binding domain, RBD"/>
    <property type="match status" value="1"/>
</dbReference>